<accession>A0A366JS23</accession>
<sequence length="395" mass="43697">MKGALEGIRIIDVSRVLAGPFCSMILGDLGADVIKIEHYKTGDETRGWGPPFLNGESAYYLCANRNKQSISLNLKAEEGKEIFRKLVSTGDVVVQNFKAGTLKKMDLGYESLKEINPSLIMASITGFGSTGPYKDLPGYDYIIQAMSGLMSITGEPDGTPMKVGVAIADVLTGLYTCIGILSSLQHRNKTGEGQEIDISLMDCQVASLINVASNYLSSGIVPERLGNQHPNIVPYQVFSAKDGEMVVAVGNDEQFKRFSAALGRQDLSEMKEFIHNENRLENKSKLIPILEELLAKKTKKEWKGILDKAGIPNGPINTVQDMFDDQQISSREMIVEMDHPSIETLRLTGSPIKLSKSPVKMRHHPPMFGEHTETILEQLGYHPDQIDRFRKNQII</sequence>
<dbReference type="GO" id="GO:0008410">
    <property type="term" value="F:CoA-transferase activity"/>
    <property type="evidence" value="ECO:0007669"/>
    <property type="project" value="TreeGrafter"/>
</dbReference>
<dbReference type="InterPro" id="IPR050483">
    <property type="entry name" value="CoA-transferase_III_domain"/>
</dbReference>
<dbReference type="EMBL" id="QNSF01000009">
    <property type="protein sequence ID" value="RBP90570.1"/>
    <property type="molecule type" value="Genomic_DNA"/>
</dbReference>
<reference evidence="2 3" key="1">
    <citation type="submission" date="2018-06" db="EMBL/GenBank/DDBJ databases">
        <title>Freshwater and sediment microbial communities from various areas in North America, analyzing microbe dynamics in response to fracking.</title>
        <authorList>
            <person name="Lamendella R."/>
        </authorList>
    </citation>
    <scope>NUCLEOTIDE SEQUENCE [LARGE SCALE GENOMIC DNA]</scope>
    <source>
        <strain evidence="2 3">14_TX</strain>
    </source>
</reference>
<evidence type="ECO:0000313" key="3">
    <source>
        <dbReference type="Proteomes" id="UP000252731"/>
    </source>
</evidence>
<dbReference type="InterPro" id="IPR003673">
    <property type="entry name" value="CoA-Trfase_fam_III"/>
</dbReference>
<dbReference type="Proteomes" id="UP000252731">
    <property type="component" value="Unassembled WGS sequence"/>
</dbReference>
<organism evidence="2 3">
    <name type="scientific">Cytobacillus firmus</name>
    <name type="common">Bacillus firmus</name>
    <dbReference type="NCBI Taxonomy" id="1399"/>
    <lineage>
        <taxon>Bacteria</taxon>
        <taxon>Bacillati</taxon>
        <taxon>Bacillota</taxon>
        <taxon>Bacilli</taxon>
        <taxon>Bacillales</taxon>
        <taxon>Bacillaceae</taxon>
        <taxon>Cytobacillus</taxon>
    </lineage>
</organism>
<dbReference type="SUPFAM" id="SSF89796">
    <property type="entry name" value="CoA-transferase family III (CaiB/BaiF)"/>
    <property type="match status" value="1"/>
</dbReference>
<dbReference type="PANTHER" id="PTHR48207:SF3">
    <property type="entry name" value="SUCCINATE--HYDROXYMETHYLGLUTARATE COA-TRANSFERASE"/>
    <property type="match status" value="1"/>
</dbReference>
<name>A0A366JS23_CYTFI</name>
<evidence type="ECO:0000313" key="2">
    <source>
        <dbReference type="EMBL" id="RBP90570.1"/>
    </source>
</evidence>
<dbReference type="AlphaFoldDB" id="A0A366JS23"/>
<protein>
    <submittedName>
        <fullName evidence="2">Crotonobetainyl-CoA:carnitine CoA-transferase CaiB-like acyl-CoA transferase</fullName>
    </submittedName>
</protein>
<proteinExistence type="predicted"/>
<dbReference type="Gene3D" id="3.30.1540.10">
    <property type="entry name" value="formyl-coa transferase, domain 3"/>
    <property type="match status" value="1"/>
</dbReference>
<gene>
    <name evidence="2" type="ORF">DFO70_10976</name>
</gene>
<comment type="caution">
    <text evidence="2">The sequence shown here is derived from an EMBL/GenBank/DDBJ whole genome shotgun (WGS) entry which is preliminary data.</text>
</comment>
<evidence type="ECO:0000256" key="1">
    <source>
        <dbReference type="ARBA" id="ARBA00022679"/>
    </source>
</evidence>
<dbReference type="Pfam" id="PF02515">
    <property type="entry name" value="CoA_transf_3"/>
    <property type="match status" value="1"/>
</dbReference>
<dbReference type="RefSeq" id="WP_113883928.1">
    <property type="nucleotide sequence ID" value="NZ_QNSF01000009.1"/>
</dbReference>
<keyword evidence="1 2" id="KW-0808">Transferase</keyword>
<keyword evidence="3" id="KW-1185">Reference proteome</keyword>
<dbReference type="InterPro" id="IPR044855">
    <property type="entry name" value="CoA-Trfase_III_dom3_sf"/>
</dbReference>
<dbReference type="InterPro" id="IPR023606">
    <property type="entry name" value="CoA-Trfase_III_dom_1_sf"/>
</dbReference>
<dbReference type="Gene3D" id="3.40.50.10540">
    <property type="entry name" value="Crotonobetainyl-coa:carnitine coa-transferase, domain 1"/>
    <property type="match status" value="1"/>
</dbReference>
<dbReference type="OrthoDB" id="9797653at2"/>
<dbReference type="PANTHER" id="PTHR48207">
    <property type="entry name" value="SUCCINATE--HYDROXYMETHYLGLUTARATE COA-TRANSFERASE"/>
    <property type="match status" value="1"/>
</dbReference>